<protein>
    <recommendedName>
        <fullName evidence="3">Alpha/beta hydrolase</fullName>
    </recommendedName>
</protein>
<evidence type="ECO:0000313" key="1">
    <source>
        <dbReference type="EMBL" id="APE36037.1"/>
    </source>
</evidence>
<dbReference type="AlphaFoldDB" id="A0A1J0VVJ4"/>
<dbReference type="SUPFAM" id="SSF53474">
    <property type="entry name" value="alpha/beta-Hydrolases"/>
    <property type="match status" value="1"/>
</dbReference>
<sequence length="187" mass="19983">MKSRQITVGDRAWTVRVDGPSSRHNVLLLPDADDPADVFDQVCARLHESDLQTVVVESVDGLDPAAVHTILDALELPYVNVAGRGAGGALAWRVCAGRFGRFMSLVVADHGHPAVPDAEGNAPDAACPPLELPVTMLVTKSLPRAVADASGRYVYGEFRVVPLEVDNIATEAGHELATEIVLRTSLW</sequence>
<name>A0A1J0VVJ4_9NOCA</name>
<dbReference type="KEGG" id="nsl:BOX37_21240"/>
<dbReference type="Gene3D" id="3.40.50.1820">
    <property type="entry name" value="alpha/beta hydrolase"/>
    <property type="match status" value="1"/>
</dbReference>
<dbReference type="OrthoDB" id="4743826at2"/>
<reference evidence="1" key="1">
    <citation type="submission" date="2016-11" db="EMBL/GenBank/DDBJ databases">
        <authorList>
            <person name="Jaros S."/>
            <person name="Januszkiewicz K."/>
            <person name="Wedrychowicz H."/>
        </authorList>
    </citation>
    <scope>NUCLEOTIDE SEQUENCE [LARGE SCALE GENOMIC DNA]</scope>
    <source>
        <strain evidence="1">Y48</strain>
    </source>
</reference>
<evidence type="ECO:0008006" key="3">
    <source>
        <dbReference type="Google" id="ProtNLM"/>
    </source>
</evidence>
<dbReference type="Proteomes" id="UP000183810">
    <property type="component" value="Chromosome"/>
</dbReference>
<proteinExistence type="predicted"/>
<organism evidence="1 2">
    <name type="scientific">Nocardia mangyaensis</name>
    <dbReference type="NCBI Taxonomy" id="2213200"/>
    <lineage>
        <taxon>Bacteria</taxon>
        <taxon>Bacillati</taxon>
        <taxon>Actinomycetota</taxon>
        <taxon>Actinomycetes</taxon>
        <taxon>Mycobacteriales</taxon>
        <taxon>Nocardiaceae</taxon>
        <taxon>Nocardia</taxon>
    </lineage>
</organism>
<dbReference type="EMBL" id="CP018082">
    <property type="protein sequence ID" value="APE36037.1"/>
    <property type="molecule type" value="Genomic_DNA"/>
</dbReference>
<evidence type="ECO:0000313" key="2">
    <source>
        <dbReference type="Proteomes" id="UP000183810"/>
    </source>
</evidence>
<keyword evidence="2" id="KW-1185">Reference proteome</keyword>
<dbReference type="RefSeq" id="WP_071929226.1">
    <property type="nucleotide sequence ID" value="NZ_CP018082.1"/>
</dbReference>
<accession>A0A1J0VVJ4</accession>
<gene>
    <name evidence="1" type="ORF">BOX37_21240</name>
</gene>
<dbReference type="InterPro" id="IPR029058">
    <property type="entry name" value="AB_hydrolase_fold"/>
</dbReference>